<dbReference type="EMBL" id="JMKJ01000555">
    <property type="protein sequence ID" value="KGG50659.1"/>
    <property type="molecule type" value="Genomic_DNA"/>
</dbReference>
<dbReference type="GeneID" id="25260457"/>
<dbReference type="RefSeq" id="XP_013237143.1">
    <property type="nucleotide sequence ID" value="XM_013381689.1"/>
</dbReference>
<dbReference type="HOGENOM" id="CLU_1816264_0_0_1"/>
<feature type="region of interest" description="Disordered" evidence="1">
    <location>
        <begin position="118"/>
        <end position="142"/>
    </location>
</feature>
<reference evidence="2 3" key="1">
    <citation type="submission" date="2014-04" db="EMBL/GenBank/DDBJ databases">
        <title>A new species of microsporidia sheds light on the evolution of extreme parasitism.</title>
        <authorList>
            <person name="Haag K.L."/>
            <person name="James T.Y."/>
            <person name="Larsson R."/>
            <person name="Schaer T.M."/>
            <person name="Refardt D."/>
            <person name="Pombert J.-F."/>
            <person name="Ebert D."/>
        </authorList>
    </citation>
    <scope>NUCLEOTIDE SEQUENCE [LARGE SCALE GENOMIC DNA]</scope>
    <source>
        <strain evidence="2 3">UGP3</strain>
        <tissue evidence="2">Spores</tissue>
    </source>
</reference>
<comment type="caution">
    <text evidence="2">The sequence shown here is derived from an EMBL/GenBank/DDBJ whole genome shotgun (WGS) entry which is preliminary data.</text>
</comment>
<feature type="compositionally biased region" description="Basic and acidic residues" evidence="1">
    <location>
        <begin position="131"/>
        <end position="142"/>
    </location>
</feature>
<dbReference type="Proteomes" id="UP000029725">
    <property type="component" value="Unassembled WGS sequence"/>
</dbReference>
<dbReference type="AlphaFoldDB" id="A0A098VPB4"/>
<organism evidence="2 3">
    <name type="scientific">Mitosporidium daphniae</name>
    <dbReference type="NCBI Taxonomy" id="1485682"/>
    <lineage>
        <taxon>Eukaryota</taxon>
        <taxon>Fungi</taxon>
        <taxon>Fungi incertae sedis</taxon>
        <taxon>Microsporidia</taxon>
        <taxon>Mitosporidium</taxon>
    </lineage>
</organism>
<gene>
    <name evidence="2" type="ORF">DI09_5p60</name>
</gene>
<protein>
    <submittedName>
        <fullName evidence="2">Uncharacterized protein</fullName>
    </submittedName>
</protein>
<evidence type="ECO:0000313" key="3">
    <source>
        <dbReference type="Proteomes" id="UP000029725"/>
    </source>
</evidence>
<sequence length="142" mass="15572">MIKIARIMGLKKAATKNLSESNPPPASNDSSVPSEAVISNELSTSNEWSGFGKRISRRCNHIMNAKPQRVKPQKLMLLGPKNGKKLKPQIDITGNENMNASKALPFYNTKLPAVHKPISPSLQLKGSHGYENLKEGKQQNEG</sequence>
<feature type="region of interest" description="Disordered" evidence="1">
    <location>
        <begin position="14"/>
        <end position="38"/>
    </location>
</feature>
<dbReference type="VEuPathDB" id="MicrosporidiaDB:DI09_5p60"/>
<evidence type="ECO:0000313" key="2">
    <source>
        <dbReference type="EMBL" id="KGG50659.1"/>
    </source>
</evidence>
<feature type="compositionally biased region" description="Polar residues" evidence="1">
    <location>
        <begin position="16"/>
        <end position="33"/>
    </location>
</feature>
<evidence type="ECO:0000256" key="1">
    <source>
        <dbReference type="SAM" id="MobiDB-lite"/>
    </source>
</evidence>
<name>A0A098VPB4_9MICR</name>
<keyword evidence="3" id="KW-1185">Reference proteome</keyword>
<accession>A0A098VPB4</accession>
<proteinExistence type="predicted"/>